<keyword evidence="1" id="KW-0732">Signal</keyword>
<proteinExistence type="predicted"/>
<comment type="caution">
    <text evidence="2">The sequence shown here is derived from an EMBL/GenBank/DDBJ whole genome shotgun (WGS) entry which is preliminary data.</text>
</comment>
<dbReference type="Gene3D" id="2.40.128.140">
    <property type="entry name" value="Outer membrane protein"/>
    <property type="match status" value="1"/>
</dbReference>
<name>A0A2W5BMT9_9BACT</name>
<dbReference type="AlphaFoldDB" id="A0A2W5BMT9"/>
<dbReference type="InterPro" id="IPR037107">
    <property type="entry name" value="Put_OMP_sf"/>
</dbReference>
<reference evidence="2 3" key="1">
    <citation type="submission" date="2017-08" db="EMBL/GenBank/DDBJ databases">
        <title>Infants hospitalized years apart are colonized by the same room-sourced microbial strains.</title>
        <authorList>
            <person name="Brooks B."/>
            <person name="Olm M.R."/>
            <person name="Firek B.A."/>
            <person name="Baker R."/>
            <person name="Thomas B.C."/>
            <person name="Morowitz M.J."/>
            <person name="Banfield J.F."/>
        </authorList>
    </citation>
    <scope>NUCLEOTIDE SEQUENCE [LARGE SCALE GENOMIC DNA]</scope>
    <source>
        <strain evidence="2">S2_018_000_R2_104</strain>
    </source>
</reference>
<dbReference type="Pfam" id="PF09982">
    <property type="entry name" value="LpxR"/>
    <property type="match status" value="1"/>
</dbReference>
<dbReference type="EMBL" id="QFNK01000175">
    <property type="protein sequence ID" value="PZO84521.1"/>
    <property type="molecule type" value="Genomic_DNA"/>
</dbReference>
<feature type="chain" id="PRO_5016121976" evidence="1">
    <location>
        <begin position="25"/>
        <end position="362"/>
    </location>
</feature>
<accession>A0A2W5BMT9</accession>
<sequence length="362" mass="40359">MLNYVARALLLSCVAAVFSFPAHSQEQPAETPPDAIEKEAAKQIEKSPYDTFISLSYENDLIGDGEDKYYTNGVRATYFNVNSEVPMFIEDAAQALPGFEINATTSTFYTVGQNLFTPSEIDQRIPDNNDRPYAAWLYGSVGLATLTDNHMDEVELTLGVVGPEALGEQTQKFVHRHITDSPIPKGWNTQLDFEPGVVLSWQRRWPRGIGGDWHVDFGDTFRLRAEPSVNVSLGNIYTHAGTGLMLTFGPYQDTLQDTPPRVKPAMSGTGYFDTPEDSNWNWYLFGGVDGRAVARNIFLDGNSFDSDSPSVDKNVFVGDAVAGIAFTLYDYRLSYTANYRTKEFEDQPEDSFFGSITLTTRF</sequence>
<gene>
    <name evidence="2" type="ORF">DI626_08245</name>
</gene>
<dbReference type="Proteomes" id="UP000249557">
    <property type="component" value="Unassembled WGS sequence"/>
</dbReference>
<feature type="signal peptide" evidence="1">
    <location>
        <begin position="1"/>
        <end position="24"/>
    </location>
</feature>
<organism evidence="2 3">
    <name type="scientific">Micavibrio aeruginosavorus</name>
    <dbReference type="NCBI Taxonomy" id="349221"/>
    <lineage>
        <taxon>Bacteria</taxon>
        <taxon>Pseudomonadati</taxon>
        <taxon>Bdellovibrionota</taxon>
        <taxon>Bdellovibrionia</taxon>
        <taxon>Bdellovibrionales</taxon>
        <taxon>Pseudobdellovibrionaceae</taxon>
        <taxon>Micavibrio</taxon>
    </lineage>
</organism>
<dbReference type="InterPro" id="IPR018707">
    <property type="entry name" value="LpxR"/>
</dbReference>
<evidence type="ECO:0000313" key="3">
    <source>
        <dbReference type="Proteomes" id="UP000249557"/>
    </source>
</evidence>
<evidence type="ECO:0000313" key="2">
    <source>
        <dbReference type="EMBL" id="PZO84521.1"/>
    </source>
</evidence>
<protein>
    <submittedName>
        <fullName evidence="2">DUF2219 domain-containing protein</fullName>
    </submittedName>
</protein>
<evidence type="ECO:0000256" key="1">
    <source>
        <dbReference type="SAM" id="SignalP"/>
    </source>
</evidence>